<dbReference type="AlphaFoldDB" id="A0AAV5ULG3"/>
<proteinExistence type="predicted"/>
<reference evidence="3" key="1">
    <citation type="submission" date="2023-10" db="EMBL/GenBank/DDBJ databases">
        <title>Genome assembly of Pristionchus species.</title>
        <authorList>
            <person name="Yoshida K."/>
            <person name="Sommer R.J."/>
        </authorList>
    </citation>
    <scope>NUCLEOTIDE SEQUENCE</scope>
    <source>
        <strain evidence="3">RS0144</strain>
    </source>
</reference>
<feature type="domain" description="C2H2-type" evidence="2">
    <location>
        <begin position="371"/>
        <end position="392"/>
    </location>
</feature>
<dbReference type="SMART" id="SM00355">
    <property type="entry name" value="ZnF_C2H2"/>
    <property type="match status" value="3"/>
</dbReference>
<evidence type="ECO:0000259" key="2">
    <source>
        <dbReference type="PROSITE" id="PS00028"/>
    </source>
</evidence>
<protein>
    <recommendedName>
        <fullName evidence="2">C2H2-type domain-containing protein</fullName>
    </recommendedName>
</protein>
<evidence type="ECO:0000313" key="4">
    <source>
        <dbReference type="Proteomes" id="UP001432027"/>
    </source>
</evidence>
<organism evidence="3 4">
    <name type="scientific">Pristionchus entomophagus</name>
    <dbReference type="NCBI Taxonomy" id="358040"/>
    <lineage>
        <taxon>Eukaryota</taxon>
        <taxon>Metazoa</taxon>
        <taxon>Ecdysozoa</taxon>
        <taxon>Nematoda</taxon>
        <taxon>Chromadorea</taxon>
        <taxon>Rhabditida</taxon>
        <taxon>Rhabditina</taxon>
        <taxon>Diplogasteromorpha</taxon>
        <taxon>Diplogasteroidea</taxon>
        <taxon>Neodiplogasteridae</taxon>
        <taxon>Pristionchus</taxon>
    </lineage>
</organism>
<feature type="compositionally biased region" description="Low complexity" evidence="1">
    <location>
        <begin position="130"/>
        <end position="148"/>
    </location>
</feature>
<name>A0AAV5ULG3_9BILA</name>
<dbReference type="EMBL" id="BTSX01000006">
    <property type="protein sequence ID" value="GMT07251.1"/>
    <property type="molecule type" value="Genomic_DNA"/>
</dbReference>
<comment type="caution">
    <text evidence="3">The sequence shown here is derived from an EMBL/GenBank/DDBJ whole genome shotgun (WGS) entry which is preliminary data.</text>
</comment>
<feature type="region of interest" description="Disordered" evidence="1">
    <location>
        <begin position="205"/>
        <end position="233"/>
    </location>
</feature>
<dbReference type="Proteomes" id="UP001432027">
    <property type="component" value="Unassembled WGS sequence"/>
</dbReference>
<dbReference type="InterPro" id="IPR013087">
    <property type="entry name" value="Znf_C2H2_type"/>
</dbReference>
<keyword evidence="4" id="KW-1185">Reference proteome</keyword>
<feature type="compositionally biased region" description="Basic residues" evidence="1">
    <location>
        <begin position="154"/>
        <end position="164"/>
    </location>
</feature>
<evidence type="ECO:0000313" key="3">
    <source>
        <dbReference type="EMBL" id="GMT07251.1"/>
    </source>
</evidence>
<feature type="non-terminal residue" evidence="3">
    <location>
        <position position="394"/>
    </location>
</feature>
<dbReference type="PROSITE" id="PS00028">
    <property type="entry name" value="ZINC_FINGER_C2H2_1"/>
    <property type="match status" value="1"/>
</dbReference>
<accession>A0AAV5ULG3</accession>
<gene>
    <name evidence="3" type="ORF">PENTCL1PPCAC_29425</name>
</gene>
<feature type="region of interest" description="Disordered" evidence="1">
    <location>
        <begin position="117"/>
        <end position="168"/>
    </location>
</feature>
<sequence length="394" mass="44964">SEAVPGKPRFDYEKIRHELDAAMLLCVPSVDQYQRVMYTIIQLLYKEIEGVEMAKQFNVSATLSAALEALESCEKPKDDRETVLLTFARSFVLFMQYLGGFKLHNCHQSLAQAHVGCTPHKRPRPSNGIPSNEAAPNPNSSPSSQAAEGQTTVKKVRNGKKAKEKQRVVPIKEGPIKVGWRFDIDGNLRYDGDPIKGFEEEERAIKEEEPDPDEGASTDLGAMNPTTLPLFDPIEPTEIKDEVKEEPLEEIMADTIRFASVPSTSNQIAVPRNYPHITQQQIIANQKALMRKTYCPFCKNKALPACKLEDHVRNNHKDDWIKFVKKCPEIACDFRSQNISDINDHRSKVHTPAYYKWKDTCRFVFISPYRCLFCTHKINNMAQFIDHMEVYHPR</sequence>
<evidence type="ECO:0000256" key="1">
    <source>
        <dbReference type="SAM" id="MobiDB-lite"/>
    </source>
</evidence>
<feature type="non-terminal residue" evidence="3">
    <location>
        <position position="1"/>
    </location>
</feature>